<proteinExistence type="predicted"/>
<protein>
    <submittedName>
        <fullName evidence="1">Uncharacterized protein</fullName>
    </submittedName>
</protein>
<dbReference type="AlphaFoldDB" id="A0AAP0INQ5"/>
<evidence type="ECO:0000313" key="2">
    <source>
        <dbReference type="Proteomes" id="UP001419268"/>
    </source>
</evidence>
<name>A0AAP0INQ5_9MAGN</name>
<sequence length="57" mass="6226">MKKNKSEEFWSYFDDISRSTCCSVALAKVGPASGHGKSRMIDKCVGAVKLKKITKCG</sequence>
<evidence type="ECO:0000313" key="1">
    <source>
        <dbReference type="EMBL" id="KAK9118827.1"/>
    </source>
</evidence>
<dbReference type="Proteomes" id="UP001419268">
    <property type="component" value="Unassembled WGS sequence"/>
</dbReference>
<keyword evidence="2" id="KW-1185">Reference proteome</keyword>
<reference evidence="1 2" key="1">
    <citation type="submission" date="2024-01" db="EMBL/GenBank/DDBJ databases">
        <title>Genome assemblies of Stephania.</title>
        <authorList>
            <person name="Yang L."/>
        </authorList>
    </citation>
    <scope>NUCLEOTIDE SEQUENCE [LARGE SCALE GENOMIC DNA]</scope>
    <source>
        <strain evidence="1">JXDWG</strain>
        <tissue evidence="1">Leaf</tissue>
    </source>
</reference>
<comment type="caution">
    <text evidence="1">The sequence shown here is derived from an EMBL/GenBank/DDBJ whole genome shotgun (WGS) entry which is preliminary data.</text>
</comment>
<accession>A0AAP0INQ5</accession>
<dbReference type="EMBL" id="JBBNAG010000007">
    <property type="protein sequence ID" value="KAK9118827.1"/>
    <property type="molecule type" value="Genomic_DNA"/>
</dbReference>
<gene>
    <name evidence="1" type="ORF">Scep_016920</name>
</gene>
<organism evidence="1 2">
    <name type="scientific">Stephania cephalantha</name>
    <dbReference type="NCBI Taxonomy" id="152367"/>
    <lineage>
        <taxon>Eukaryota</taxon>
        <taxon>Viridiplantae</taxon>
        <taxon>Streptophyta</taxon>
        <taxon>Embryophyta</taxon>
        <taxon>Tracheophyta</taxon>
        <taxon>Spermatophyta</taxon>
        <taxon>Magnoliopsida</taxon>
        <taxon>Ranunculales</taxon>
        <taxon>Menispermaceae</taxon>
        <taxon>Menispermoideae</taxon>
        <taxon>Cissampelideae</taxon>
        <taxon>Stephania</taxon>
    </lineage>
</organism>